<dbReference type="PANTHER" id="PTHR11941">
    <property type="entry name" value="ENOYL-COA HYDRATASE-RELATED"/>
    <property type="match status" value="1"/>
</dbReference>
<dbReference type="CDD" id="cd06558">
    <property type="entry name" value="crotonase-like"/>
    <property type="match status" value="1"/>
</dbReference>
<reference evidence="6 7" key="1">
    <citation type="submission" date="2015-02" db="EMBL/GenBank/DDBJ databases">
        <title>Draft genome sequences of ten Microbacterium spp. with emphasis on heavy metal contaminated environments.</title>
        <authorList>
            <person name="Corretto E."/>
        </authorList>
    </citation>
    <scope>NUCLEOTIDE SEQUENCE [LARGE SCALE GENOMIC DNA]</scope>
    <source>
        <strain evidence="6 7">DSM 12510</strain>
    </source>
</reference>
<evidence type="ECO:0000256" key="4">
    <source>
        <dbReference type="RuleBase" id="RU003707"/>
    </source>
</evidence>
<keyword evidence="3 6" id="KW-0456">Lyase</keyword>
<accession>A0A0M2GVI0</accession>
<dbReference type="PROSITE" id="PS00166">
    <property type="entry name" value="ENOYL_COA_HYDRATASE"/>
    <property type="match status" value="1"/>
</dbReference>
<evidence type="ECO:0000313" key="7">
    <source>
        <dbReference type="Proteomes" id="UP000033956"/>
    </source>
</evidence>
<dbReference type="Pfam" id="PF00378">
    <property type="entry name" value="ECH_1"/>
    <property type="match status" value="1"/>
</dbReference>
<dbReference type="InterPro" id="IPR001753">
    <property type="entry name" value="Enoyl-CoA_hydra/iso"/>
</dbReference>
<dbReference type="Gene3D" id="3.90.226.10">
    <property type="entry name" value="2-enoyl-CoA Hydratase, Chain A, domain 1"/>
    <property type="match status" value="1"/>
</dbReference>
<dbReference type="InterPro" id="IPR018376">
    <property type="entry name" value="Enoyl-CoA_hyd/isom_CS"/>
</dbReference>
<organism evidence="6 7">
    <name type="scientific">Microbacterium terrae</name>
    <dbReference type="NCBI Taxonomy" id="69369"/>
    <lineage>
        <taxon>Bacteria</taxon>
        <taxon>Bacillati</taxon>
        <taxon>Actinomycetota</taxon>
        <taxon>Actinomycetes</taxon>
        <taxon>Micrococcales</taxon>
        <taxon>Microbacteriaceae</taxon>
        <taxon>Microbacterium</taxon>
    </lineage>
</organism>
<dbReference type="OrthoDB" id="8452484at2"/>
<dbReference type="InterPro" id="IPR014748">
    <property type="entry name" value="Enoyl-CoA_hydra_C"/>
</dbReference>
<name>A0A0M2GVI0_9MICO</name>
<keyword evidence="7" id="KW-1185">Reference proteome</keyword>
<comment type="similarity">
    <text evidence="1 4">Belongs to the enoyl-CoA hydratase/isomerase family.</text>
</comment>
<dbReference type="InterPro" id="IPR029045">
    <property type="entry name" value="ClpP/crotonase-like_dom_sf"/>
</dbReference>
<evidence type="ECO:0000256" key="5">
    <source>
        <dbReference type="SAM" id="MobiDB-lite"/>
    </source>
</evidence>
<comment type="caution">
    <text evidence="6">The sequence shown here is derived from an EMBL/GenBank/DDBJ whole genome shotgun (WGS) entry which is preliminary data.</text>
</comment>
<protein>
    <submittedName>
        <fullName evidence="6">Carnitinyl-CoA dehydratase</fullName>
        <ecNumber evidence="6">4.2.1.-</ecNumber>
    </submittedName>
</protein>
<proteinExistence type="inferred from homology"/>
<dbReference type="PANTHER" id="PTHR11941:SF169">
    <property type="entry name" value="(7AS)-7A-METHYL-1,5-DIOXO-2,3,5,6,7,7A-HEXAHYDRO-1H-INDENE-CARBOXYL-COA HYDROLASE"/>
    <property type="match status" value="1"/>
</dbReference>
<gene>
    <name evidence="6" type="primary">caiD_2</name>
    <name evidence="6" type="ORF">RS81_03269</name>
</gene>
<evidence type="ECO:0000313" key="6">
    <source>
        <dbReference type="EMBL" id="KJL37512.1"/>
    </source>
</evidence>
<dbReference type="Gene3D" id="1.10.12.10">
    <property type="entry name" value="Lyase 2-enoyl-coa Hydratase, Chain A, domain 2"/>
    <property type="match status" value="1"/>
</dbReference>
<dbReference type="GO" id="GO:0016829">
    <property type="term" value="F:lyase activity"/>
    <property type="evidence" value="ECO:0007669"/>
    <property type="project" value="UniProtKB-KW"/>
</dbReference>
<feature type="region of interest" description="Disordered" evidence="5">
    <location>
        <begin position="227"/>
        <end position="248"/>
    </location>
</feature>
<dbReference type="PATRIC" id="fig|92835.4.peg.3300"/>
<evidence type="ECO:0000256" key="2">
    <source>
        <dbReference type="ARBA" id="ARBA00023098"/>
    </source>
</evidence>
<dbReference type="GO" id="GO:0006635">
    <property type="term" value="P:fatty acid beta-oxidation"/>
    <property type="evidence" value="ECO:0007669"/>
    <property type="project" value="TreeGrafter"/>
</dbReference>
<keyword evidence="2" id="KW-0443">Lipid metabolism</keyword>
<dbReference type="EC" id="4.2.1.-" evidence="6"/>
<dbReference type="SUPFAM" id="SSF52096">
    <property type="entry name" value="ClpP/crotonase"/>
    <property type="match status" value="1"/>
</dbReference>
<dbReference type="AlphaFoldDB" id="A0A0M2GVI0"/>
<evidence type="ECO:0000256" key="1">
    <source>
        <dbReference type="ARBA" id="ARBA00005254"/>
    </source>
</evidence>
<sequence>MLRHDKRNAIDAQMTAALSAAFDRLDDDPTLRCGILTGGETVFCAGTDLSQGAGEPTQRGGAYGLIHRQRAKPLIAAVEGPALGGGFELVLACDLVVAGQSAAFGLPEVGHGVIPTCGGLFRGSASLPLALMKRMALTGLPVPAAALERHGLIAEVVADGTALAAALALALEICANSPLAVAAVLRAMNDVAGADDEAGWAATDAALQSILGSPDHREGITAFLEKRRPRWDRRPGLPAHAPEGRETR</sequence>
<dbReference type="STRING" id="92835.RS81_03269"/>
<dbReference type="EMBL" id="JYIZ01000057">
    <property type="protein sequence ID" value="KJL37512.1"/>
    <property type="molecule type" value="Genomic_DNA"/>
</dbReference>
<evidence type="ECO:0000256" key="3">
    <source>
        <dbReference type="ARBA" id="ARBA00023239"/>
    </source>
</evidence>
<dbReference type="Proteomes" id="UP000033956">
    <property type="component" value="Unassembled WGS sequence"/>
</dbReference>